<accession>A0ABQ1IVR0</accession>
<feature type="chain" id="PRO_5046456375" evidence="3">
    <location>
        <begin position="33"/>
        <end position="383"/>
    </location>
</feature>
<dbReference type="Gene3D" id="2.40.30.170">
    <property type="match status" value="1"/>
</dbReference>
<dbReference type="Gene3D" id="1.10.287.470">
    <property type="entry name" value="Helix hairpin bin"/>
    <property type="match status" value="1"/>
</dbReference>
<feature type="region of interest" description="Disordered" evidence="2">
    <location>
        <begin position="361"/>
        <end position="383"/>
    </location>
</feature>
<comment type="caution">
    <text evidence="5">The sequence shown here is derived from an EMBL/GenBank/DDBJ whole genome shotgun (WGS) entry which is preliminary data.</text>
</comment>
<reference evidence="6" key="1">
    <citation type="journal article" date="2019" name="Int. J. Syst. Evol. Microbiol.">
        <title>The Global Catalogue of Microorganisms (GCM) 10K type strain sequencing project: providing services to taxonomists for standard genome sequencing and annotation.</title>
        <authorList>
            <consortium name="The Broad Institute Genomics Platform"/>
            <consortium name="The Broad Institute Genome Sequencing Center for Infectious Disease"/>
            <person name="Wu L."/>
            <person name="Ma J."/>
        </authorList>
    </citation>
    <scope>NUCLEOTIDE SEQUENCE [LARGE SCALE GENOMIC DNA]</scope>
    <source>
        <strain evidence="6">CGMCC 1.12851</strain>
    </source>
</reference>
<feature type="signal peptide" evidence="3">
    <location>
        <begin position="1"/>
        <end position="32"/>
    </location>
</feature>
<dbReference type="InterPro" id="IPR006143">
    <property type="entry name" value="RND_pump_MFP"/>
</dbReference>
<organism evidence="5 6">
    <name type="scientific">Blastomonas aquatica</name>
    <dbReference type="NCBI Taxonomy" id="1510276"/>
    <lineage>
        <taxon>Bacteria</taxon>
        <taxon>Pseudomonadati</taxon>
        <taxon>Pseudomonadota</taxon>
        <taxon>Alphaproteobacteria</taxon>
        <taxon>Sphingomonadales</taxon>
        <taxon>Sphingomonadaceae</taxon>
        <taxon>Blastomonas</taxon>
    </lineage>
</organism>
<evidence type="ECO:0000259" key="4">
    <source>
        <dbReference type="Pfam" id="PF25967"/>
    </source>
</evidence>
<evidence type="ECO:0000313" key="5">
    <source>
        <dbReference type="EMBL" id="GGB53531.1"/>
    </source>
</evidence>
<dbReference type="Gene3D" id="2.40.420.20">
    <property type="match status" value="1"/>
</dbReference>
<evidence type="ECO:0000256" key="3">
    <source>
        <dbReference type="SAM" id="SignalP"/>
    </source>
</evidence>
<dbReference type="NCBIfam" id="TIGR01730">
    <property type="entry name" value="RND_mfp"/>
    <property type="match status" value="1"/>
</dbReference>
<dbReference type="PANTHER" id="PTHR30469">
    <property type="entry name" value="MULTIDRUG RESISTANCE PROTEIN MDTA"/>
    <property type="match status" value="1"/>
</dbReference>
<evidence type="ECO:0000256" key="2">
    <source>
        <dbReference type="SAM" id="MobiDB-lite"/>
    </source>
</evidence>
<dbReference type="RefSeq" id="WP_188512789.1">
    <property type="nucleotide sequence ID" value="NZ_BMGD01000001.1"/>
</dbReference>
<proteinExistence type="inferred from homology"/>
<keyword evidence="3" id="KW-0732">Signal</keyword>
<dbReference type="Pfam" id="PF25967">
    <property type="entry name" value="RND-MFP_C"/>
    <property type="match status" value="1"/>
</dbReference>
<dbReference type="PANTHER" id="PTHR30469:SF15">
    <property type="entry name" value="HLYD FAMILY OF SECRETION PROTEINS"/>
    <property type="match status" value="1"/>
</dbReference>
<feature type="compositionally biased region" description="Polar residues" evidence="2">
    <location>
        <begin position="363"/>
        <end position="374"/>
    </location>
</feature>
<protein>
    <submittedName>
        <fullName evidence="5">Hemolysin D</fullName>
    </submittedName>
</protein>
<keyword evidence="6" id="KW-1185">Reference proteome</keyword>
<sequence length="383" mass="39534">MGLFSSRDFRPAFGALLACLALALSACSDGDAAPKNDASDKVYPVTIAVVQPAATSKLISAAGTVRYRYETPLGFTSAGKIASIRFQEGDRVVPGALIAALDATQVDSGLETARAEQQRAQAELTRFQQLFEKGWVTRAQLERSEATARAAGAQVSNAGFASGTSRITAPSGGIILARTAEPGQVVAAGTQVVVLGESSGGMVLRAPMIDSDINSLRPGMAALVKLSGVPGGQIEGTISEIDARANPVSGAFEVTVALPANPALRSGQIGTVEFRVATAPQDTGLAVPASAVFNVRADEGFVYLLDTKANPNVVRVRARAVQIGKVDDRQLVITGGLKAGDRIVATGLGLLVDGARVKPLATRQPSRTRQTGGQAQPPVAPVR</sequence>
<evidence type="ECO:0000313" key="6">
    <source>
        <dbReference type="Proteomes" id="UP000614261"/>
    </source>
</evidence>
<gene>
    <name evidence="5" type="ORF">GCM10010833_05250</name>
</gene>
<dbReference type="InterPro" id="IPR058627">
    <property type="entry name" value="MdtA-like_C"/>
</dbReference>
<name>A0ABQ1IVR0_9SPHN</name>
<dbReference type="Gene3D" id="2.40.50.100">
    <property type="match status" value="1"/>
</dbReference>
<dbReference type="PROSITE" id="PS51257">
    <property type="entry name" value="PROKAR_LIPOPROTEIN"/>
    <property type="match status" value="1"/>
</dbReference>
<dbReference type="EMBL" id="BMGD01000001">
    <property type="protein sequence ID" value="GGB53531.1"/>
    <property type="molecule type" value="Genomic_DNA"/>
</dbReference>
<dbReference type="SUPFAM" id="SSF111369">
    <property type="entry name" value="HlyD-like secretion proteins"/>
    <property type="match status" value="1"/>
</dbReference>
<comment type="similarity">
    <text evidence="1">Belongs to the membrane fusion protein (MFP) (TC 8.A.1) family.</text>
</comment>
<evidence type="ECO:0000256" key="1">
    <source>
        <dbReference type="ARBA" id="ARBA00009477"/>
    </source>
</evidence>
<dbReference type="Proteomes" id="UP000614261">
    <property type="component" value="Unassembled WGS sequence"/>
</dbReference>
<feature type="domain" description="Multidrug resistance protein MdtA-like C-terminal permuted SH3" evidence="4">
    <location>
        <begin position="286"/>
        <end position="348"/>
    </location>
</feature>